<evidence type="ECO:0000313" key="12">
    <source>
        <dbReference type="EMBL" id="CEA17143.1"/>
    </source>
</evidence>
<dbReference type="PATRIC" id="fig|1562970.3.peg.2392"/>
<dbReference type="PANTHER" id="PTHR11361:SF34">
    <property type="entry name" value="DNA MISMATCH REPAIR PROTEIN MSH1, MITOCHONDRIAL"/>
    <property type="match status" value="1"/>
</dbReference>
<dbReference type="HOGENOM" id="CLU_002472_1_3_10"/>
<feature type="binding site" evidence="9">
    <location>
        <begin position="608"/>
        <end position="615"/>
    </location>
    <ligand>
        <name>ATP</name>
        <dbReference type="ChEBI" id="CHEBI:30616"/>
    </ligand>
</feature>
<dbReference type="FunFam" id="3.40.50.300:FF:000870">
    <property type="entry name" value="MutS protein homolog 4"/>
    <property type="match status" value="1"/>
</dbReference>
<evidence type="ECO:0000256" key="8">
    <source>
        <dbReference type="ARBA" id="ARBA00024647"/>
    </source>
</evidence>
<dbReference type="InterPro" id="IPR007861">
    <property type="entry name" value="DNA_mismatch_repair_MutS_clamp"/>
</dbReference>
<evidence type="ECO:0000259" key="11">
    <source>
        <dbReference type="PROSITE" id="PS00486"/>
    </source>
</evidence>
<dbReference type="Gene3D" id="1.10.1420.10">
    <property type="match status" value="2"/>
</dbReference>
<keyword evidence="5 9" id="KW-0067">ATP-binding</keyword>
<dbReference type="InterPro" id="IPR007696">
    <property type="entry name" value="DNA_mismatch_repair_MutS_core"/>
</dbReference>
<dbReference type="GO" id="GO:0003684">
    <property type="term" value="F:damaged DNA binding"/>
    <property type="evidence" value="ECO:0007669"/>
    <property type="project" value="UniProtKB-UniRule"/>
</dbReference>
<dbReference type="GO" id="GO:0005829">
    <property type="term" value="C:cytosol"/>
    <property type="evidence" value="ECO:0007669"/>
    <property type="project" value="TreeGrafter"/>
</dbReference>
<dbReference type="SMART" id="SM00534">
    <property type="entry name" value="MUTSac"/>
    <property type="match status" value="1"/>
</dbReference>
<keyword evidence="3 9" id="KW-0547">Nucleotide-binding</keyword>
<proteinExistence type="inferred from homology"/>
<dbReference type="HAMAP" id="MF_00096">
    <property type="entry name" value="MutS"/>
    <property type="match status" value="1"/>
</dbReference>
<dbReference type="InterPro" id="IPR007695">
    <property type="entry name" value="DNA_mismatch_repair_MutS-lik_N"/>
</dbReference>
<dbReference type="EMBL" id="LN515532">
    <property type="protein sequence ID" value="CEA17143.1"/>
    <property type="molecule type" value="Genomic_DNA"/>
</dbReference>
<dbReference type="AlphaFoldDB" id="A0A098C404"/>
<dbReference type="GO" id="GO:0030983">
    <property type="term" value="F:mismatched DNA binding"/>
    <property type="evidence" value="ECO:0007669"/>
    <property type="project" value="InterPro"/>
</dbReference>
<evidence type="ECO:0000256" key="3">
    <source>
        <dbReference type="ARBA" id="ARBA00022741"/>
    </source>
</evidence>
<accession>A0A098C404</accession>
<reference evidence="12 13" key="1">
    <citation type="submission" date="2014-08" db="EMBL/GenBank/DDBJ databases">
        <authorList>
            <person name="Wibberg D."/>
        </authorList>
    </citation>
    <scope>NUCLEOTIDE SEQUENCE [LARGE SCALE GENOMIC DNA]</scope>
    <source>
        <strain evidence="13">ING2-E5B</strain>
    </source>
</reference>
<gene>
    <name evidence="9 12" type="primary">mutS</name>
    <name evidence="12" type="ORF">ING2E5B_2418</name>
</gene>
<dbReference type="InterPro" id="IPR036678">
    <property type="entry name" value="MutS_con_dom_sf"/>
</dbReference>
<dbReference type="Proteomes" id="UP000032417">
    <property type="component" value="Chromosome 1"/>
</dbReference>
<evidence type="ECO:0000256" key="9">
    <source>
        <dbReference type="HAMAP-Rule" id="MF_00096"/>
    </source>
</evidence>
<dbReference type="PANTHER" id="PTHR11361">
    <property type="entry name" value="DNA MISMATCH REPAIR PROTEIN MUTS FAMILY MEMBER"/>
    <property type="match status" value="1"/>
</dbReference>
<dbReference type="NCBIfam" id="NF003810">
    <property type="entry name" value="PRK05399.1"/>
    <property type="match status" value="1"/>
</dbReference>
<keyword evidence="13" id="KW-1185">Reference proteome</keyword>
<dbReference type="PROSITE" id="PS00486">
    <property type="entry name" value="DNA_MISMATCH_REPAIR_2"/>
    <property type="match status" value="1"/>
</dbReference>
<dbReference type="CDD" id="cd03284">
    <property type="entry name" value="ABC_MutS1"/>
    <property type="match status" value="1"/>
</dbReference>
<dbReference type="InterPro" id="IPR017261">
    <property type="entry name" value="DNA_mismatch_repair_MutS/MSH"/>
</dbReference>
<evidence type="ECO:0000256" key="10">
    <source>
        <dbReference type="RuleBase" id="RU003756"/>
    </source>
</evidence>
<dbReference type="InterPro" id="IPR036187">
    <property type="entry name" value="DNA_mismatch_repair_MutS_sf"/>
</dbReference>
<dbReference type="Pfam" id="PF05190">
    <property type="entry name" value="MutS_IV"/>
    <property type="match status" value="1"/>
</dbReference>
<dbReference type="Gene3D" id="3.40.50.300">
    <property type="entry name" value="P-loop containing nucleotide triphosphate hydrolases"/>
    <property type="match status" value="1"/>
</dbReference>
<name>A0A098C404_9BACT</name>
<dbReference type="PIRSF" id="PIRSF037677">
    <property type="entry name" value="DNA_mis_repair_Msh6"/>
    <property type="match status" value="1"/>
</dbReference>
<dbReference type="InterPro" id="IPR027417">
    <property type="entry name" value="P-loop_NTPase"/>
</dbReference>
<dbReference type="InterPro" id="IPR000432">
    <property type="entry name" value="DNA_mismatch_repair_MutS_C"/>
</dbReference>
<dbReference type="Pfam" id="PF01624">
    <property type="entry name" value="MutS_I"/>
    <property type="match status" value="1"/>
</dbReference>
<dbReference type="NCBIfam" id="TIGR01070">
    <property type="entry name" value="mutS1"/>
    <property type="match status" value="1"/>
</dbReference>
<dbReference type="STRING" id="1562970.ING2E5B_2418"/>
<dbReference type="Pfam" id="PF05188">
    <property type="entry name" value="MutS_II"/>
    <property type="match status" value="1"/>
</dbReference>
<dbReference type="Gene3D" id="3.40.1170.10">
    <property type="entry name" value="DNA repair protein MutS, domain I"/>
    <property type="match status" value="1"/>
</dbReference>
<dbReference type="InterPro" id="IPR007860">
    <property type="entry name" value="DNA_mmatch_repair_MutS_con_dom"/>
</dbReference>
<keyword evidence="6 9" id="KW-0238">DNA-binding</keyword>
<evidence type="ECO:0000256" key="1">
    <source>
        <dbReference type="ARBA" id="ARBA00006271"/>
    </source>
</evidence>
<evidence type="ECO:0000313" key="13">
    <source>
        <dbReference type="Proteomes" id="UP000032417"/>
    </source>
</evidence>
<dbReference type="SMART" id="SM00533">
    <property type="entry name" value="MUTSd"/>
    <property type="match status" value="1"/>
</dbReference>
<feature type="domain" description="DNA mismatch repair proteins mutS family" evidence="11">
    <location>
        <begin position="682"/>
        <end position="698"/>
    </location>
</feature>
<dbReference type="SUPFAM" id="SSF53150">
    <property type="entry name" value="DNA repair protein MutS, domain II"/>
    <property type="match status" value="1"/>
</dbReference>
<dbReference type="GO" id="GO:0006298">
    <property type="term" value="P:mismatch repair"/>
    <property type="evidence" value="ECO:0007669"/>
    <property type="project" value="UniProtKB-UniRule"/>
</dbReference>
<protein>
    <recommendedName>
        <fullName evidence="2 9">DNA mismatch repair protein MutS</fullName>
    </recommendedName>
</protein>
<dbReference type="Pfam" id="PF05192">
    <property type="entry name" value="MutS_III"/>
    <property type="match status" value="1"/>
</dbReference>
<dbReference type="SUPFAM" id="SSF48334">
    <property type="entry name" value="DNA repair protein MutS, domain III"/>
    <property type="match status" value="1"/>
</dbReference>
<dbReference type="GO" id="GO:0140664">
    <property type="term" value="F:ATP-dependent DNA damage sensor activity"/>
    <property type="evidence" value="ECO:0007669"/>
    <property type="project" value="InterPro"/>
</dbReference>
<comment type="similarity">
    <text evidence="1 9 10">Belongs to the DNA mismatch repair MutS family.</text>
</comment>
<dbReference type="SUPFAM" id="SSF52540">
    <property type="entry name" value="P-loop containing nucleoside triphosphate hydrolases"/>
    <property type="match status" value="1"/>
</dbReference>
<dbReference type="Pfam" id="PF00488">
    <property type="entry name" value="MutS_V"/>
    <property type="match status" value="1"/>
</dbReference>
<dbReference type="InterPro" id="IPR045076">
    <property type="entry name" value="MutS"/>
</dbReference>
<dbReference type="Gene3D" id="3.30.420.110">
    <property type="entry name" value="MutS, connector domain"/>
    <property type="match status" value="1"/>
</dbReference>
<organism evidence="12 13">
    <name type="scientific">Fermentimonas caenicola</name>
    <dbReference type="NCBI Taxonomy" id="1562970"/>
    <lineage>
        <taxon>Bacteria</taxon>
        <taxon>Pseudomonadati</taxon>
        <taxon>Bacteroidota</taxon>
        <taxon>Bacteroidia</taxon>
        <taxon>Bacteroidales</taxon>
        <taxon>Dysgonomonadaceae</taxon>
        <taxon>Fermentimonas</taxon>
    </lineage>
</organism>
<evidence type="ECO:0000256" key="7">
    <source>
        <dbReference type="ARBA" id="ARBA00023204"/>
    </source>
</evidence>
<evidence type="ECO:0000256" key="2">
    <source>
        <dbReference type="ARBA" id="ARBA00021982"/>
    </source>
</evidence>
<dbReference type="GO" id="GO:0005524">
    <property type="term" value="F:ATP binding"/>
    <property type="evidence" value="ECO:0007669"/>
    <property type="project" value="UniProtKB-UniRule"/>
</dbReference>
<comment type="function">
    <text evidence="8 9">This protein is involved in the repair of mismatches in DNA. It is possible that it carries out the mismatch recognition step. This protein has a weak ATPase activity.</text>
</comment>
<dbReference type="KEGG" id="pbt:ING2E5B_2418"/>
<evidence type="ECO:0000256" key="6">
    <source>
        <dbReference type="ARBA" id="ARBA00023125"/>
    </source>
</evidence>
<sequence>MMKQFVEIKSQHPDAILLFRVGDFYETFSDDAITASEILGITLTRRANGAAQFVELAGFPHHALDTYLPKLVRAGKRVAICDQLEDPKTTKKLVKRGITELVTPGVSINDNVLNHKENNFLCAIHFTNNLLGISFLDISTGEFLTTEGKKDNIDKLLSNFSPKEILIEHSKKRKFEEIFGSGWMTSVLDDWIFTENAARDRLLAHFKSASLKGFGVEQLEQGIIASGAILHYMDITQHPNIEHITSLTRIEEERFVRLDKFTVRNLELLSPMNEGGKSLLDILDKTISPMGSRLMRRWVVFPLKDVLPINDRLNIVEYFFRDPELKKFLAQQLSLIGDLERIISKAAVGRINPREVVQLKVALNAIDPIQQAFADSDNSNLREMGELLNPCPVLREKIEKEIVSDPPVLINKGGFIRKGINKDLDELRDIAFSGKDYLLKLQQRESERTGIPSLKIAFNNVFGYYIEVRNTHKSKVPADWTRKQTLVSAERYITEELKVYEEKILGAEEKIIALENKIYTELVESLIGYIPVIQNNANIIARADCLLSFANVAERYNYIRPEINESLVIDIKKGRHPVIERQLPADEPYVSNDVYLDNDNQQILIITGPNMSGKSALLRQTALITLMAQIGSFVPAESAKIGLVDKIFTRVGASDNISLGESTFMVEMNEAANIMNNLSDRSLVLFDELGRGTSTYDGISIAWAIVEYIHENPKARAKTLFATHYHELNEMEKSFKRIRNFNVSVKEIDNKVIFLRKLKSGGSEHSFGIHVARMAGMPQSITKRADAILSQMENSNRKGDIKKPIKDFVEKQEGYQLSFFQLDDPILSQVRDEIINLDVNNLTPIDALNKLNEIKKIVKGK</sequence>
<keyword evidence="4 9" id="KW-0227">DNA damage</keyword>
<evidence type="ECO:0000256" key="5">
    <source>
        <dbReference type="ARBA" id="ARBA00022840"/>
    </source>
</evidence>
<keyword evidence="7 9" id="KW-0234">DNA repair</keyword>
<dbReference type="SUPFAM" id="SSF55271">
    <property type="entry name" value="DNA repair protein MutS, domain I"/>
    <property type="match status" value="1"/>
</dbReference>
<evidence type="ECO:0000256" key="4">
    <source>
        <dbReference type="ARBA" id="ARBA00022763"/>
    </source>
</evidence>
<dbReference type="InterPro" id="IPR016151">
    <property type="entry name" value="DNA_mismatch_repair_MutS_N"/>
</dbReference>
<dbReference type="InterPro" id="IPR005748">
    <property type="entry name" value="DNA_mismatch_repair_MutS"/>
</dbReference>